<evidence type="ECO:0000259" key="1">
    <source>
        <dbReference type="Pfam" id="PF10091"/>
    </source>
</evidence>
<protein>
    <recommendedName>
        <fullName evidence="1">Glycoamylase-like domain-containing protein</fullName>
    </recommendedName>
</protein>
<dbReference type="Gene3D" id="1.50.10.140">
    <property type="match status" value="1"/>
</dbReference>
<dbReference type="InterPro" id="IPR019282">
    <property type="entry name" value="Glycoamylase-like_cons_dom"/>
</dbReference>
<gene>
    <name evidence="2" type="ORF">Raf01_70930</name>
</gene>
<keyword evidence="3" id="KW-1185">Reference proteome</keyword>
<dbReference type="AlphaFoldDB" id="A0A8J3R2D3"/>
<reference evidence="2" key="1">
    <citation type="submission" date="2021-01" db="EMBL/GenBank/DDBJ databases">
        <title>Whole genome shotgun sequence of Rugosimonospora africana NBRC 104875.</title>
        <authorList>
            <person name="Komaki H."/>
            <person name="Tamura T."/>
        </authorList>
    </citation>
    <scope>NUCLEOTIDE SEQUENCE</scope>
    <source>
        <strain evidence="2">NBRC 104875</strain>
    </source>
</reference>
<accession>A0A8J3R2D3</accession>
<sequence>MSANGHSAGSHSVKTYTGLTNGQRANLIGIARDTWKFFADDVDPATHLPMDNVSYAGGSATPTSTGQYTGASNIGVYLWSVVSAEDLGLVSRSTARTLISATLTEVSHLDRSNGFLYQWYDTTNGKVLLNPGQGDCPRVGNTFDNCSFLSNVDNGWYASGLIVVRQAMPELARQADALLNQMNFGLFYDNRAETHCNVNPAIPGNQPTGQMYGGYYVGSPPDVGDNWTHYYHNGALYSDPRISAYIGMGLHQMPGNVWWRSWRELPPPAPFADCATDPDFSWQGQWPMGGQWDSITDPVSHQQFPVWEGHYTYPNSDLSFIPTYSGGMFEGLMANEVVPETSWGPTSFGLADSRTAQVQIKYATQQLGYPVWGMSPSSTADDSGNYGGFGVEGQQFPYHGAGATTVDPNEALSQCNNCATEDTVTPHASFLALDVAPQQAYANIQKLRTQFPGVYGTNGFYDSVNPTTGSVGHRILVLDQSMIMASLDNALRNRAVQRDFASDPVSWAAQTYLGVEHMTLGE</sequence>
<feature type="domain" description="Glycoamylase-like" evidence="1">
    <location>
        <begin position="346"/>
        <end position="502"/>
    </location>
</feature>
<evidence type="ECO:0000313" key="3">
    <source>
        <dbReference type="Proteomes" id="UP000642748"/>
    </source>
</evidence>
<name>A0A8J3R2D3_9ACTN</name>
<dbReference type="EMBL" id="BONZ01000075">
    <property type="protein sequence ID" value="GIH18921.1"/>
    <property type="molecule type" value="Genomic_DNA"/>
</dbReference>
<organism evidence="2 3">
    <name type="scientific">Rugosimonospora africana</name>
    <dbReference type="NCBI Taxonomy" id="556532"/>
    <lineage>
        <taxon>Bacteria</taxon>
        <taxon>Bacillati</taxon>
        <taxon>Actinomycetota</taxon>
        <taxon>Actinomycetes</taxon>
        <taxon>Micromonosporales</taxon>
        <taxon>Micromonosporaceae</taxon>
        <taxon>Rugosimonospora</taxon>
    </lineage>
</organism>
<evidence type="ECO:0000313" key="2">
    <source>
        <dbReference type="EMBL" id="GIH18921.1"/>
    </source>
</evidence>
<dbReference type="Proteomes" id="UP000642748">
    <property type="component" value="Unassembled WGS sequence"/>
</dbReference>
<comment type="caution">
    <text evidence="2">The sequence shown here is derived from an EMBL/GenBank/DDBJ whole genome shotgun (WGS) entry which is preliminary data.</text>
</comment>
<dbReference type="Pfam" id="PF10091">
    <property type="entry name" value="Glycoamylase"/>
    <property type="match status" value="1"/>
</dbReference>
<proteinExistence type="predicted"/>